<protein>
    <recommendedName>
        <fullName evidence="2">UspA domain-containing protein</fullName>
    </recommendedName>
</protein>
<dbReference type="CDD" id="cd00293">
    <property type="entry name" value="USP-like"/>
    <property type="match status" value="1"/>
</dbReference>
<dbReference type="Gene3D" id="3.40.50.620">
    <property type="entry name" value="HUPs"/>
    <property type="match status" value="1"/>
</dbReference>
<dbReference type="PANTHER" id="PTHR46268:SF27">
    <property type="entry name" value="UNIVERSAL STRESS PROTEIN RV2623"/>
    <property type="match status" value="1"/>
</dbReference>
<dbReference type="Proteomes" id="UP000007947">
    <property type="component" value="Chromosome"/>
</dbReference>
<dbReference type="HOGENOM" id="CLU_049301_19_2_11"/>
<sequence length="129" mass="13470">MTVAVAYSDSPRGEAALRAAAEEAVLRGTELAVLNIIAGVDEVETNDPAVEADVAAKLAGVDGLTWTLYTAPEEFDTAEALLDLAEEVGATLLAIGSRHRTRVGKLLLGSTVQRVLLESTIPVLVVKTS</sequence>
<dbReference type="OrthoDB" id="5419113at2"/>
<dbReference type="Pfam" id="PF00582">
    <property type="entry name" value="Usp"/>
    <property type="match status" value="1"/>
</dbReference>
<dbReference type="EMBL" id="AP012204">
    <property type="protein sequence ID" value="BAK35442.1"/>
    <property type="molecule type" value="Genomic_DNA"/>
</dbReference>
<dbReference type="InterPro" id="IPR006016">
    <property type="entry name" value="UspA"/>
</dbReference>
<evidence type="ECO:0000256" key="1">
    <source>
        <dbReference type="ARBA" id="ARBA00008791"/>
    </source>
</evidence>
<dbReference type="KEGG" id="mph:MLP_24280"/>
<proteinExistence type="inferred from homology"/>
<accession>F5XFN5</accession>
<name>F5XFN5_MICPN</name>
<evidence type="ECO:0000313" key="4">
    <source>
        <dbReference type="Proteomes" id="UP000007947"/>
    </source>
</evidence>
<dbReference type="eggNOG" id="COG0589">
    <property type="taxonomic scope" value="Bacteria"/>
</dbReference>
<gene>
    <name evidence="3" type="ordered locus">MLP_24280</name>
</gene>
<organism evidence="3 4">
    <name type="scientific">Microlunatus phosphovorus (strain ATCC 700054 / DSM 10555 / JCM 9379 / NBRC 101784 / NCIMB 13414 / VKM Ac-1990 / NM-1)</name>
    <dbReference type="NCBI Taxonomy" id="1032480"/>
    <lineage>
        <taxon>Bacteria</taxon>
        <taxon>Bacillati</taxon>
        <taxon>Actinomycetota</taxon>
        <taxon>Actinomycetes</taxon>
        <taxon>Propionibacteriales</taxon>
        <taxon>Propionibacteriaceae</taxon>
        <taxon>Microlunatus</taxon>
    </lineage>
</organism>
<dbReference type="SUPFAM" id="SSF52402">
    <property type="entry name" value="Adenine nucleotide alpha hydrolases-like"/>
    <property type="match status" value="1"/>
</dbReference>
<dbReference type="STRING" id="1032480.MLP_24280"/>
<dbReference type="PANTHER" id="PTHR46268">
    <property type="entry name" value="STRESS RESPONSE PROTEIN NHAX"/>
    <property type="match status" value="1"/>
</dbReference>
<dbReference type="InterPro" id="IPR014729">
    <property type="entry name" value="Rossmann-like_a/b/a_fold"/>
</dbReference>
<comment type="similarity">
    <text evidence="1">Belongs to the universal stress protein A family.</text>
</comment>
<feature type="domain" description="UspA" evidence="2">
    <location>
        <begin position="2"/>
        <end position="127"/>
    </location>
</feature>
<dbReference type="AlphaFoldDB" id="F5XFN5"/>
<dbReference type="RefSeq" id="WP_013863312.1">
    <property type="nucleotide sequence ID" value="NC_015635.1"/>
</dbReference>
<keyword evidence="4" id="KW-1185">Reference proteome</keyword>
<evidence type="ECO:0000259" key="2">
    <source>
        <dbReference type="Pfam" id="PF00582"/>
    </source>
</evidence>
<evidence type="ECO:0000313" key="3">
    <source>
        <dbReference type="EMBL" id="BAK35442.1"/>
    </source>
</evidence>
<reference evidence="3 4" key="1">
    <citation type="submission" date="2011-05" db="EMBL/GenBank/DDBJ databases">
        <title>Whole genome sequence of Microlunatus phosphovorus NM-1.</title>
        <authorList>
            <person name="Hosoyama A."/>
            <person name="Sasaki K."/>
            <person name="Harada T."/>
            <person name="Igarashi R."/>
            <person name="Kawakoshi A."/>
            <person name="Sasagawa M."/>
            <person name="Fukada J."/>
            <person name="Nakamura S."/>
            <person name="Katano Y."/>
            <person name="Hanada S."/>
            <person name="Kamagata Y."/>
            <person name="Nakamura N."/>
            <person name="Yamazaki S."/>
            <person name="Fujita N."/>
        </authorList>
    </citation>
    <scope>NUCLEOTIDE SEQUENCE [LARGE SCALE GENOMIC DNA]</scope>
    <source>
        <strain evidence="4">ATCC 700054 / DSM 10555 / JCM 9379 / NBRC 101784 / NCIMB 13414 / VKM Ac-1990 / NM-1</strain>
    </source>
</reference>